<evidence type="ECO:0000313" key="4">
    <source>
        <dbReference type="Proteomes" id="UP001203297"/>
    </source>
</evidence>
<reference evidence="3" key="1">
    <citation type="journal article" date="2022" name="New Phytol.">
        <title>Evolutionary transition to the ectomycorrhizal habit in the genomes of a hyperdiverse lineage of mushroom-forming fungi.</title>
        <authorList>
            <person name="Looney B."/>
            <person name="Miyauchi S."/>
            <person name="Morin E."/>
            <person name="Drula E."/>
            <person name="Courty P.E."/>
            <person name="Kohler A."/>
            <person name="Kuo A."/>
            <person name="LaButti K."/>
            <person name="Pangilinan J."/>
            <person name="Lipzen A."/>
            <person name="Riley R."/>
            <person name="Andreopoulos W."/>
            <person name="He G."/>
            <person name="Johnson J."/>
            <person name="Nolan M."/>
            <person name="Tritt A."/>
            <person name="Barry K.W."/>
            <person name="Grigoriev I.V."/>
            <person name="Nagy L.G."/>
            <person name="Hibbett D."/>
            <person name="Henrissat B."/>
            <person name="Matheny P.B."/>
            <person name="Labbe J."/>
            <person name="Martin F.M."/>
        </authorList>
    </citation>
    <scope>NUCLEOTIDE SEQUENCE</scope>
    <source>
        <strain evidence="3">BPL690</strain>
    </source>
</reference>
<keyword evidence="2" id="KW-0812">Transmembrane</keyword>
<evidence type="ECO:0000256" key="1">
    <source>
        <dbReference type="SAM" id="MobiDB-lite"/>
    </source>
</evidence>
<proteinExistence type="predicted"/>
<dbReference type="Proteomes" id="UP001203297">
    <property type="component" value="Unassembled WGS sequence"/>
</dbReference>
<evidence type="ECO:0000256" key="2">
    <source>
        <dbReference type="SAM" id="Phobius"/>
    </source>
</evidence>
<dbReference type="AlphaFoldDB" id="A0AAD4QQS2"/>
<gene>
    <name evidence="3" type="ORF">B0F90DRAFT_498003</name>
</gene>
<dbReference type="EMBL" id="WTXG01000002">
    <property type="protein sequence ID" value="KAI0306957.1"/>
    <property type="molecule type" value="Genomic_DNA"/>
</dbReference>
<feature type="region of interest" description="Disordered" evidence="1">
    <location>
        <begin position="54"/>
        <end position="89"/>
    </location>
</feature>
<comment type="caution">
    <text evidence="3">The sequence shown here is derived from an EMBL/GenBank/DDBJ whole genome shotgun (WGS) entry which is preliminary data.</text>
</comment>
<keyword evidence="2" id="KW-0472">Membrane</keyword>
<keyword evidence="2" id="KW-1133">Transmembrane helix</keyword>
<evidence type="ECO:0000313" key="3">
    <source>
        <dbReference type="EMBL" id="KAI0306957.1"/>
    </source>
</evidence>
<feature type="region of interest" description="Disordered" evidence="1">
    <location>
        <begin position="211"/>
        <end position="262"/>
    </location>
</feature>
<accession>A0AAD4QQS2</accession>
<feature type="transmembrane region" description="Helical" evidence="2">
    <location>
        <begin position="157"/>
        <end position="181"/>
    </location>
</feature>
<keyword evidence="4" id="KW-1185">Reference proteome</keyword>
<protein>
    <submittedName>
        <fullName evidence="3">Uncharacterized protein</fullName>
    </submittedName>
</protein>
<name>A0AAD4QQS2_9AGAM</name>
<sequence>MSPTRPSFVRSAKRQGIFDGLFPPHLTSTQTSSSTDGGLFGPIFGSITSALFPPLPSSTPTSTDSGASSSSSSAAPSSAISASSSTTSPLLTSSAVTSFTATTLFTPSTTLPPSSASVDVSTSGDSVVTLTSVTHVQASQSPTQTPTSLSFLQNTSAMIPVFTVVGIIAVIIIFTLGTFAVRKNKRNRLIKGAIDFSPTAAHLVYDDEEKRGGGGGGFLRTSDKLSHSPSTGAYAQPLGGALAPAPAPNKMQPGTSFVSAGGTHTGAPLTRIMMLLDSHSNGSGSSDRN</sequence>
<organism evidence="3 4">
    <name type="scientific">Multifurca ochricompacta</name>
    <dbReference type="NCBI Taxonomy" id="376703"/>
    <lineage>
        <taxon>Eukaryota</taxon>
        <taxon>Fungi</taxon>
        <taxon>Dikarya</taxon>
        <taxon>Basidiomycota</taxon>
        <taxon>Agaricomycotina</taxon>
        <taxon>Agaricomycetes</taxon>
        <taxon>Russulales</taxon>
        <taxon>Russulaceae</taxon>
        <taxon>Multifurca</taxon>
    </lineage>
</organism>